<dbReference type="OrthoDB" id="371390at2759"/>
<dbReference type="AlphaFoldDB" id="A0A0J9SYA2"/>
<protein>
    <submittedName>
        <fullName evidence="2">Uncharacterized protein</fullName>
    </submittedName>
</protein>
<feature type="region of interest" description="Disordered" evidence="1">
    <location>
        <begin position="1"/>
        <end position="26"/>
    </location>
</feature>
<dbReference type="EMBL" id="KQ234802">
    <property type="protein sequence ID" value="KMZ87262.1"/>
    <property type="molecule type" value="Genomic_DNA"/>
</dbReference>
<feature type="region of interest" description="Disordered" evidence="1">
    <location>
        <begin position="74"/>
        <end position="113"/>
    </location>
</feature>
<feature type="compositionally biased region" description="Basic residues" evidence="1">
    <location>
        <begin position="342"/>
        <end position="352"/>
    </location>
</feature>
<feature type="region of interest" description="Disordered" evidence="1">
    <location>
        <begin position="329"/>
        <end position="352"/>
    </location>
</feature>
<evidence type="ECO:0000256" key="1">
    <source>
        <dbReference type="SAM" id="MobiDB-lite"/>
    </source>
</evidence>
<sequence>MNGNDKSISSKILLNEKKNVDSTTESAKVEYDANNQSDFSSEFEFNFKKHITDSFEVKNKGLFKLSLGNKVNSKSNFANHSERVADSGSSKKHPGNNRKNNELTKPKQLAQTKRGSLLENKDEVITKLKKHIIVLTSQFEKKLSNIENAQKDNFQLEQIYKNKYYLDMKKEKSKAIEIYAQNEELLKKLDYYNEFFQELKKKIRCLRRTSLTLVEHFGTAENINFFFKNVRDISSLMQSVEHKCFQKNTHKVKEKSEKLKVDNLEDVKNENKKKKKKTPMKNTLRIATPSYKNHKIAASYTTEKQEKTQKVCVNKEIYLLNDSSLKHYERTNNRNDNVNSPRRNKNTFGHKNKLRKSNYVKLGNTRTENNIDSKKRRKVTNFTIRMKNVSPENSDDILHLLRKTRKINYLLRNYLKTEYDKTMNYPNENINNDGNGDEPFKPGRTKECILRSDNNRGSAMYSSTGKREHIA</sequence>
<proteinExistence type="predicted"/>
<reference evidence="2 3" key="1">
    <citation type="submission" date="2011-08" db="EMBL/GenBank/DDBJ databases">
        <title>The Genome Sequence of Plasmodium vivax Brazil I.</title>
        <authorList>
            <consortium name="The Broad Institute Genome Sequencing Platform"/>
            <consortium name="The Broad Institute Genome Sequencing Center for Infectious Disease"/>
            <person name="Neafsey D."/>
            <person name="Carlton J."/>
            <person name="Barnwell J."/>
            <person name="Collins W."/>
            <person name="Escalante A."/>
            <person name="Mullikin J."/>
            <person name="Saul A."/>
            <person name="Guigo R."/>
            <person name="Camara F."/>
            <person name="Young S.K."/>
            <person name="Zeng Q."/>
            <person name="Gargeya S."/>
            <person name="Fitzgerald M."/>
            <person name="Haas B."/>
            <person name="Abouelleil A."/>
            <person name="Alvarado L."/>
            <person name="Arachchi H.M."/>
            <person name="Berlin A."/>
            <person name="Brown A."/>
            <person name="Chapman S.B."/>
            <person name="Chen Z."/>
            <person name="Dunbar C."/>
            <person name="Freedman E."/>
            <person name="Gearin G."/>
            <person name="Gellesch M."/>
            <person name="Goldberg J."/>
            <person name="Griggs A."/>
            <person name="Gujja S."/>
            <person name="Heiman D."/>
            <person name="Howarth C."/>
            <person name="Larson L."/>
            <person name="Lui A."/>
            <person name="MacDonald P.J.P."/>
            <person name="Montmayeur A."/>
            <person name="Murphy C."/>
            <person name="Neiman D."/>
            <person name="Pearson M."/>
            <person name="Priest M."/>
            <person name="Roberts A."/>
            <person name="Saif S."/>
            <person name="Shea T."/>
            <person name="Shenoy N."/>
            <person name="Sisk P."/>
            <person name="Stolte C."/>
            <person name="Sykes S."/>
            <person name="Wortman J."/>
            <person name="Nusbaum C."/>
            <person name="Birren B."/>
        </authorList>
    </citation>
    <scope>NUCLEOTIDE SEQUENCE [LARGE SCALE GENOMIC DNA]</scope>
    <source>
        <strain evidence="2 3">Brazil I</strain>
    </source>
</reference>
<organism evidence="2 3">
    <name type="scientific">Plasmodium vivax (strain Brazil I)</name>
    <dbReference type="NCBI Taxonomy" id="1033975"/>
    <lineage>
        <taxon>Eukaryota</taxon>
        <taxon>Sar</taxon>
        <taxon>Alveolata</taxon>
        <taxon>Apicomplexa</taxon>
        <taxon>Aconoidasida</taxon>
        <taxon>Haemosporida</taxon>
        <taxon>Plasmodiidae</taxon>
        <taxon>Plasmodium</taxon>
        <taxon>Plasmodium (Plasmodium)</taxon>
    </lineage>
</organism>
<evidence type="ECO:0000313" key="2">
    <source>
        <dbReference type="EMBL" id="KMZ87262.1"/>
    </source>
</evidence>
<feature type="compositionally biased region" description="Polar residues" evidence="1">
    <location>
        <begin position="1"/>
        <end position="12"/>
    </location>
</feature>
<gene>
    <name evidence="2" type="ORF">PVBG_05253</name>
</gene>
<dbReference type="Proteomes" id="UP000053327">
    <property type="component" value="Unassembled WGS sequence"/>
</dbReference>
<evidence type="ECO:0000313" key="3">
    <source>
        <dbReference type="Proteomes" id="UP000053327"/>
    </source>
</evidence>
<name>A0A0J9SYA2_PLAV1</name>
<accession>A0A0J9SYA2</accession>